<name>A0A0C2J1C1_THEKT</name>
<dbReference type="AlphaFoldDB" id="A0A0C2J1C1"/>
<reference evidence="1 2" key="1">
    <citation type="journal article" date="2014" name="Genome Biol. Evol.">
        <title>The genome of the myxosporean Thelohanellus kitauei shows adaptations to nutrient acquisition within its fish host.</title>
        <authorList>
            <person name="Yang Y."/>
            <person name="Xiong J."/>
            <person name="Zhou Z."/>
            <person name="Huo F."/>
            <person name="Miao W."/>
            <person name="Ran C."/>
            <person name="Liu Y."/>
            <person name="Zhang J."/>
            <person name="Feng J."/>
            <person name="Wang M."/>
            <person name="Wang M."/>
            <person name="Wang L."/>
            <person name="Yao B."/>
        </authorList>
    </citation>
    <scope>NUCLEOTIDE SEQUENCE [LARGE SCALE GENOMIC DNA]</scope>
    <source>
        <strain evidence="1">Wuqing</strain>
    </source>
</reference>
<dbReference type="Proteomes" id="UP000031668">
    <property type="component" value="Unassembled WGS sequence"/>
</dbReference>
<keyword evidence="2" id="KW-1185">Reference proteome</keyword>
<proteinExistence type="predicted"/>
<evidence type="ECO:0000313" key="1">
    <source>
        <dbReference type="EMBL" id="KII71584.1"/>
    </source>
</evidence>
<organism evidence="1 2">
    <name type="scientific">Thelohanellus kitauei</name>
    <name type="common">Myxosporean</name>
    <dbReference type="NCBI Taxonomy" id="669202"/>
    <lineage>
        <taxon>Eukaryota</taxon>
        <taxon>Metazoa</taxon>
        <taxon>Cnidaria</taxon>
        <taxon>Myxozoa</taxon>
        <taxon>Myxosporea</taxon>
        <taxon>Bivalvulida</taxon>
        <taxon>Platysporina</taxon>
        <taxon>Myxobolidae</taxon>
        <taxon>Thelohanellus</taxon>
    </lineage>
</organism>
<accession>A0A0C2J1C1</accession>
<gene>
    <name evidence="1" type="ORF">RF11_03359</name>
</gene>
<comment type="caution">
    <text evidence="1">The sequence shown here is derived from an EMBL/GenBank/DDBJ whole genome shotgun (WGS) entry which is preliminary data.</text>
</comment>
<sequence length="137" mass="16073">MKVEIYEPDTDRVWKSVYAFSGNEFIEKDSSQNQIDVIRLVPRFVEPGESIIFLILDIQPYKSLHFFEIYTRVNQCVIDDKKAYFIEKIRKEIVVSSESLCLMDIYVGDQKVAIIQRKCNNSDVDNCKGQPRQRTEL</sequence>
<dbReference type="EMBL" id="JWZT01001713">
    <property type="protein sequence ID" value="KII71584.1"/>
    <property type="molecule type" value="Genomic_DNA"/>
</dbReference>
<evidence type="ECO:0000313" key="2">
    <source>
        <dbReference type="Proteomes" id="UP000031668"/>
    </source>
</evidence>
<protein>
    <submittedName>
        <fullName evidence="1">Uncharacterized protein</fullName>
    </submittedName>
</protein>